<dbReference type="SUPFAM" id="SSF51735">
    <property type="entry name" value="NAD(P)-binding Rossmann-fold domains"/>
    <property type="match status" value="1"/>
</dbReference>
<protein>
    <submittedName>
        <fullName evidence="3">Gfo/Idh/MocA family oxidoreductase</fullName>
    </submittedName>
</protein>
<dbReference type="Pfam" id="PF01408">
    <property type="entry name" value="GFO_IDH_MocA"/>
    <property type="match status" value="1"/>
</dbReference>
<gene>
    <name evidence="3" type="ORF">JL107_12695</name>
</gene>
<dbReference type="Gene3D" id="3.40.50.720">
    <property type="entry name" value="NAD(P)-binding Rossmann-like Domain"/>
    <property type="match status" value="1"/>
</dbReference>
<feature type="domain" description="GFO/IDH/MocA-like oxidoreductase" evidence="2">
    <location>
        <begin position="147"/>
        <end position="279"/>
    </location>
</feature>
<sequence length="392" mass="42010">MGAAGDGRLRVGMIGGGPGADIGRTHRFAMRLDDRYTLTAGVLGRDPGRSAELAASLWIAPDRVYRDFGEMATAEALRPDGIDLAVVATPNDSHFPIARAFLAAGIAVVCEKPLTGDVASSAELVRLAAEQDVLLAVPHCYSAYAMVRHAARLVRDGDLGRITFVDVEHASGWAATPLERTGHKQAAWRTDPDTAGFPSVVADLGTHAYHLVRYVTGLQARQVSAQLHTLVPDRRVFDNATVALRLDGGTPGRLWAGMAATGHDHGLRIRVFGDRGSLEWQHEDPHHLSVSDLTGRTTVLAQGMTLSPDADRLTRVGLGHPEGFLEAFANFYRDLADELAARRDGLTGMPRELSFPTGVDGLRGVEFVAAVAGSHDRDSAWTPVHPPIGTEH</sequence>
<keyword evidence="4" id="KW-1185">Reference proteome</keyword>
<reference evidence="3" key="1">
    <citation type="submission" date="2021-01" db="EMBL/GenBank/DDBJ databases">
        <title>KCTC 19127 draft genome.</title>
        <authorList>
            <person name="An D."/>
        </authorList>
    </citation>
    <scope>NUCLEOTIDE SEQUENCE</scope>
    <source>
        <strain evidence="3">KCTC 19127</strain>
    </source>
</reference>
<dbReference type="GO" id="GO:0000166">
    <property type="term" value="F:nucleotide binding"/>
    <property type="evidence" value="ECO:0007669"/>
    <property type="project" value="InterPro"/>
</dbReference>
<organism evidence="3 4">
    <name type="scientific">Nakamurella flavida</name>
    <dbReference type="NCBI Taxonomy" id="363630"/>
    <lineage>
        <taxon>Bacteria</taxon>
        <taxon>Bacillati</taxon>
        <taxon>Actinomycetota</taxon>
        <taxon>Actinomycetes</taxon>
        <taxon>Nakamurellales</taxon>
        <taxon>Nakamurellaceae</taxon>
        <taxon>Nakamurella</taxon>
    </lineage>
</organism>
<dbReference type="Proteomes" id="UP000663801">
    <property type="component" value="Unassembled WGS sequence"/>
</dbReference>
<evidence type="ECO:0000313" key="3">
    <source>
        <dbReference type="EMBL" id="MBM9477304.1"/>
    </source>
</evidence>
<proteinExistence type="predicted"/>
<comment type="caution">
    <text evidence="3">The sequence shown here is derived from an EMBL/GenBank/DDBJ whole genome shotgun (WGS) entry which is preliminary data.</text>
</comment>
<evidence type="ECO:0000313" key="4">
    <source>
        <dbReference type="Proteomes" id="UP000663801"/>
    </source>
</evidence>
<dbReference type="Gene3D" id="3.30.360.10">
    <property type="entry name" value="Dihydrodipicolinate Reductase, domain 2"/>
    <property type="match status" value="1"/>
</dbReference>
<evidence type="ECO:0000259" key="2">
    <source>
        <dbReference type="Pfam" id="PF22725"/>
    </source>
</evidence>
<dbReference type="InterPro" id="IPR051317">
    <property type="entry name" value="Gfo/Idh/MocA_oxidoreduct"/>
</dbReference>
<dbReference type="PANTHER" id="PTHR43708:SF3">
    <property type="entry name" value="OXIDOREDUCTASE"/>
    <property type="match status" value="1"/>
</dbReference>
<dbReference type="InterPro" id="IPR000683">
    <property type="entry name" value="Gfo/Idh/MocA-like_OxRdtase_N"/>
</dbReference>
<dbReference type="PANTHER" id="PTHR43708">
    <property type="entry name" value="CONSERVED EXPRESSED OXIDOREDUCTASE (EUROFUNG)"/>
    <property type="match status" value="1"/>
</dbReference>
<dbReference type="RefSeq" id="WP_205257424.1">
    <property type="nucleotide sequence ID" value="NZ_BAAAPV010000001.1"/>
</dbReference>
<dbReference type="InterPro" id="IPR055170">
    <property type="entry name" value="GFO_IDH_MocA-like_dom"/>
</dbReference>
<dbReference type="AlphaFoldDB" id="A0A938YQ30"/>
<feature type="domain" description="Gfo/Idh/MocA-like oxidoreductase N-terminal" evidence="1">
    <location>
        <begin position="9"/>
        <end position="138"/>
    </location>
</feature>
<dbReference type="InterPro" id="IPR036291">
    <property type="entry name" value="NAD(P)-bd_dom_sf"/>
</dbReference>
<accession>A0A938YQ30</accession>
<evidence type="ECO:0000259" key="1">
    <source>
        <dbReference type="Pfam" id="PF01408"/>
    </source>
</evidence>
<dbReference type="EMBL" id="JAERWL010000010">
    <property type="protein sequence ID" value="MBM9477304.1"/>
    <property type="molecule type" value="Genomic_DNA"/>
</dbReference>
<dbReference type="Pfam" id="PF22725">
    <property type="entry name" value="GFO_IDH_MocA_C3"/>
    <property type="match status" value="1"/>
</dbReference>
<name>A0A938YQ30_9ACTN</name>
<dbReference type="SUPFAM" id="SSF55347">
    <property type="entry name" value="Glyceraldehyde-3-phosphate dehydrogenase-like, C-terminal domain"/>
    <property type="match status" value="1"/>
</dbReference>